<reference evidence="7 8" key="1">
    <citation type="submission" date="2020-12" db="EMBL/GenBank/DDBJ databases">
        <title>FDA dAtabase for Regulatory Grade micrObial Sequences (FDA-ARGOS): Supporting development and validation of Infectious Disease Dx tests.</title>
        <authorList>
            <person name="Sproer C."/>
            <person name="Gronow S."/>
            <person name="Severitt S."/>
            <person name="Schroder I."/>
            <person name="Tallon L."/>
            <person name="Sadzewicz L."/>
            <person name="Zhao X."/>
            <person name="Boylan J."/>
            <person name="Ott S."/>
            <person name="Bowen H."/>
            <person name="Vavikolanu K."/>
            <person name="Mehta A."/>
            <person name="Aluvathingal J."/>
            <person name="Nadendla S."/>
            <person name="Lowell S."/>
            <person name="Myers T."/>
            <person name="Yan Y."/>
            <person name="Sichtig H."/>
        </authorList>
    </citation>
    <scope>NUCLEOTIDE SEQUENCE [LARGE SCALE GENOMIC DNA]</scope>
    <source>
        <strain evidence="7 8">FDAARGOS_933</strain>
    </source>
</reference>
<evidence type="ECO:0000256" key="1">
    <source>
        <dbReference type="ARBA" id="ARBA00004651"/>
    </source>
</evidence>
<gene>
    <name evidence="7" type="ORF">I6G90_16685</name>
</gene>
<evidence type="ECO:0000313" key="7">
    <source>
        <dbReference type="EMBL" id="QPR54049.1"/>
    </source>
</evidence>
<dbReference type="PANTHER" id="PTHR42770">
    <property type="entry name" value="AMINO ACID TRANSPORTER-RELATED"/>
    <property type="match status" value="1"/>
</dbReference>
<dbReference type="KEGG" id="aall:I6G90_16685"/>
<evidence type="ECO:0000256" key="2">
    <source>
        <dbReference type="ARBA" id="ARBA00022448"/>
    </source>
</evidence>
<dbReference type="AlphaFoldDB" id="A0A0T6UZT4"/>
<comment type="subcellular location">
    <subcellularLocation>
        <location evidence="1">Cell membrane</location>
        <topology evidence="1">Multi-pass membrane protein</topology>
    </subcellularLocation>
</comment>
<dbReference type="InterPro" id="IPR002293">
    <property type="entry name" value="AA/rel_permease1"/>
</dbReference>
<dbReference type="RefSeq" id="WP_058052075.1">
    <property type="nucleotide sequence ID" value="NZ_CP065745.1"/>
</dbReference>
<dbReference type="GO" id="GO:0022857">
    <property type="term" value="F:transmembrane transporter activity"/>
    <property type="evidence" value="ECO:0007669"/>
    <property type="project" value="InterPro"/>
</dbReference>
<dbReference type="PANTHER" id="PTHR42770:SF15">
    <property type="entry name" value="GLUTAMATE_GAMMA-AMINOBUTYRATE ANTIPORTER-RELATED"/>
    <property type="match status" value="1"/>
</dbReference>
<keyword evidence="6" id="KW-0472">Membrane</keyword>
<dbReference type="Pfam" id="PF13520">
    <property type="entry name" value="AA_permease_2"/>
    <property type="match status" value="1"/>
</dbReference>
<keyword evidence="2" id="KW-0813">Transport</keyword>
<keyword evidence="4" id="KW-0812">Transmembrane</keyword>
<evidence type="ECO:0000256" key="5">
    <source>
        <dbReference type="ARBA" id="ARBA00022989"/>
    </source>
</evidence>
<evidence type="ECO:0000313" key="8">
    <source>
        <dbReference type="Proteomes" id="UP000595101"/>
    </source>
</evidence>
<dbReference type="EMBL" id="CP065745">
    <property type="protein sequence ID" value="QPR54049.1"/>
    <property type="molecule type" value="Genomic_DNA"/>
</dbReference>
<dbReference type="Gene3D" id="1.20.1740.10">
    <property type="entry name" value="Amino acid/polyamine transporter I"/>
    <property type="match status" value="1"/>
</dbReference>
<dbReference type="PIRSF" id="PIRSF006060">
    <property type="entry name" value="AA_transporter"/>
    <property type="match status" value="1"/>
</dbReference>
<keyword evidence="3" id="KW-1003">Cell membrane</keyword>
<sequence>MSDSKRNTIGKFGLLSLTFAAVFSFNNVINNNIEIGLASAPMFFLATIFYFIPFCLIIAEFVSLNKNSEAGVYAWVKSSLGGRWAFISAYTYWFVNLFFFTSLLPRVIAYASYAFLGYEYIFTPLATTFLSMVLFAFATYVSTNGAKLLGPITSVTSSLMLLLTLSYILLAGVALVGGVQPADPITVEAMVPDFSWAFLGITTWIFMAAGGAESVAVYVNDVKGGSKSFVKVIIVAGLFIGVLYSIASLLINVFVHSDTLKFTGGSVQVFEGLAAHFGLPTVLMNRFVGLVSFTAMFGSLLMWTATPVKIFFSEIPAGIFGKKTVELNENGVPARAAWIQYLIVLPLMVIPTLGSNTAQDLMNTVINMTAAASMLPPLFIMLAYLNLRLKLDHLPRDFKMGSRTTGIAVVSVLIAIFSVGFLASTFPTGADIMTIIFYNVGGIVIFLGFAWWKYNRYEASLSADARVKEAQPTSQISVRAS</sequence>
<dbReference type="GO" id="GO:0005886">
    <property type="term" value="C:plasma membrane"/>
    <property type="evidence" value="ECO:0007669"/>
    <property type="project" value="UniProtKB-SubCell"/>
</dbReference>
<evidence type="ECO:0000256" key="6">
    <source>
        <dbReference type="ARBA" id="ARBA00023136"/>
    </source>
</evidence>
<keyword evidence="5" id="KW-1133">Transmembrane helix</keyword>
<proteinExistence type="predicted"/>
<dbReference type="GeneID" id="60787278"/>
<accession>A0A0T6UZT4</accession>
<name>A0A0T6UZT4_9GAMM</name>
<protein>
    <submittedName>
        <fullName evidence="7">Amino acid permease</fullName>
    </submittedName>
</protein>
<evidence type="ECO:0000256" key="3">
    <source>
        <dbReference type="ARBA" id="ARBA00022475"/>
    </source>
</evidence>
<evidence type="ECO:0000256" key="4">
    <source>
        <dbReference type="ARBA" id="ARBA00022692"/>
    </source>
</evidence>
<dbReference type="Proteomes" id="UP000595101">
    <property type="component" value="Chromosome"/>
</dbReference>
<dbReference type="InterPro" id="IPR050367">
    <property type="entry name" value="APC_superfamily"/>
</dbReference>
<organism evidence="7 8">
    <name type="scientific">Aeromonas allosaccharophila</name>
    <dbReference type="NCBI Taxonomy" id="656"/>
    <lineage>
        <taxon>Bacteria</taxon>
        <taxon>Pseudomonadati</taxon>
        <taxon>Pseudomonadota</taxon>
        <taxon>Gammaproteobacteria</taxon>
        <taxon>Aeromonadales</taxon>
        <taxon>Aeromonadaceae</taxon>
        <taxon>Aeromonas</taxon>
    </lineage>
</organism>